<keyword evidence="2" id="KW-1185">Reference proteome</keyword>
<sequence length="182" mass="20074">MLARLRRTRTDIEQRECVHVYVHSTFQSRQLSLISVAVVPWLHPTLLSHQLSFVSSGLVSSIGWSPPTDRSVAPSFMGRALEPSLNPSHHCVSSVKSPRLVGSTDESETFHQNAFKTWRLAASIRTFHPCVLSALVSEAFISSDLFRDRGLIGVAPKGTAQNFLIEIVPDPGETLISPQSMI</sequence>
<reference evidence="1 2" key="1">
    <citation type="journal article" date="2021" name="J. Hered.">
        <title>A chromosome-level genome assembly of the parasitoid wasp, Cotesia glomerata (Hymenoptera: Braconidae).</title>
        <authorList>
            <person name="Pinto B.J."/>
            <person name="Weis J.J."/>
            <person name="Gamble T."/>
            <person name="Ode P.J."/>
            <person name="Paul R."/>
            <person name="Zaspel J.M."/>
        </authorList>
    </citation>
    <scope>NUCLEOTIDE SEQUENCE [LARGE SCALE GENOMIC DNA]</scope>
    <source>
        <strain evidence="1">CgM1</strain>
    </source>
</reference>
<dbReference type="AlphaFoldDB" id="A0AAV7HCZ2"/>
<organism evidence="1 2">
    <name type="scientific">Cotesia glomerata</name>
    <name type="common">Lepidopteran parasitic wasp</name>
    <name type="synonym">Apanteles glomeratus</name>
    <dbReference type="NCBI Taxonomy" id="32391"/>
    <lineage>
        <taxon>Eukaryota</taxon>
        <taxon>Metazoa</taxon>
        <taxon>Ecdysozoa</taxon>
        <taxon>Arthropoda</taxon>
        <taxon>Hexapoda</taxon>
        <taxon>Insecta</taxon>
        <taxon>Pterygota</taxon>
        <taxon>Neoptera</taxon>
        <taxon>Endopterygota</taxon>
        <taxon>Hymenoptera</taxon>
        <taxon>Apocrita</taxon>
        <taxon>Ichneumonoidea</taxon>
        <taxon>Braconidae</taxon>
        <taxon>Microgastrinae</taxon>
        <taxon>Cotesia</taxon>
    </lineage>
</organism>
<gene>
    <name evidence="1" type="ORF">KQX54_005560</name>
</gene>
<evidence type="ECO:0000313" key="2">
    <source>
        <dbReference type="Proteomes" id="UP000826195"/>
    </source>
</evidence>
<protein>
    <submittedName>
        <fullName evidence="1">Uncharacterized protein</fullName>
    </submittedName>
</protein>
<comment type="caution">
    <text evidence="1">The sequence shown here is derived from an EMBL/GenBank/DDBJ whole genome shotgun (WGS) entry which is preliminary data.</text>
</comment>
<name>A0AAV7HCZ2_COTGL</name>
<dbReference type="Proteomes" id="UP000826195">
    <property type="component" value="Unassembled WGS sequence"/>
</dbReference>
<evidence type="ECO:0000313" key="1">
    <source>
        <dbReference type="EMBL" id="KAH0534583.1"/>
    </source>
</evidence>
<proteinExistence type="predicted"/>
<dbReference type="EMBL" id="JAHXZJ010002982">
    <property type="protein sequence ID" value="KAH0534583.1"/>
    <property type="molecule type" value="Genomic_DNA"/>
</dbReference>
<accession>A0AAV7HCZ2</accession>